<gene>
    <name evidence="1" type="ORF">SAMN04488500_102221</name>
</gene>
<evidence type="ECO:0008006" key="3">
    <source>
        <dbReference type="Google" id="ProtNLM"/>
    </source>
</evidence>
<protein>
    <recommendedName>
        <fullName evidence="3">Flagellar protein FliT</fullName>
    </recommendedName>
</protein>
<sequence>MTIQQGSRTASQLWQEYAFLTREMAKILLKQDLELFLELVDQRERIQVTITALPEDDFKTTAAGQNLIATISSQNKTIVDALQRLYNNSKHRSQVARAYDSLGTGYTGVRMDRES</sequence>
<evidence type="ECO:0000313" key="2">
    <source>
        <dbReference type="Proteomes" id="UP000192738"/>
    </source>
</evidence>
<reference evidence="1 2" key="1">
    <citation type="submission" date="2017-04" db="EMBL/GenBank/DDBJ databases">
        <authorList>
            <person name="Afonso C.L."/>
            <person name="Miller P.J."/>
            <person name="Scott M.A."/>
            <person name="Spackman E."/>
            <person name="Goraichik I."/>
            <person name="Dimitrov K.M."/>
            <person name="Suarez D.L."/>
            <person name="Swayne D.E."/>
        </authorList>
    </citation>
    <scope>NUCLEOTIDE SEQUENCE [LARGE SCALE GENOMIC DNA]</scope>
    <source>
        <strain evidence="1 2">DSM 5090</strain>
    </source>
</reference>
<dbReference type="Proteomes" id="UP000192738">
    <property type="component" value="Unassembled WGS sequence"/>
</dbReference>
<organism evidence="1 2">
    <name type="scientific">Sporomusa malonica</name>
    <dbReference type="NCBI Taxonomy" id="112901"/>
    <lineage>
        <taxon>Bacteria</taxon>
        <taxon>Bacillati</taxon>
        <taxon>Bacillota</taxon>
        <taxon>Negativicutes</taxon>
        <taxon>Selenomonadales</taxon>
        <taxon>Sporomusaceae</taxon>
        <taxon>Sporomusa</taxon>
    </lineage>
</organism>
<evidence type="ECO:0000313" key="1">
    <source>
        <dbReference type="EMBL" id="SMC39881.1"/>
    </source>
</evidence>
<dbReference type="OrthoDB" id="1682824at2"/>
<accession>A0A1W1YVM5</accession>
<proteinExistence type="predicted"/>
<dbReference type="AlphaFoldDB" id="A0A1W1YVM5"/>
<dbReference type="STRING" id="112901.SAMN04488500_102221"/>
<dbReference type="RefSeq" id="WP_084574126.1">
    <property type="nucleotide sequence ID" value="NZ_CP155572.1"/>
</dbReference>
<dbReference type="EMBL" id="FWXI01000002">
    <property type="protein sequence ID" value="SMC39881.1"/>
    <property type="molecule type" value="Genomic_DNA"/>
</dbReference>
<keyword evidence="2" id="KW-1185">Reference proteome</keyword>
<name>A0A1W1YVM5_9FIRM</name>